<evidence type="ECO:0000313" key="1">
    <source>
        <dbReference type="EMBL" id="QHT22107.1"/>
    </source>
</evidence>
<reference evidence="1" key="1">
    <citation type="journal article" date="2020" name="Nature">
        <title>Giant virus diversity and host interactions through global metagenomics.</title>
        <authorList>
            <person name="Schulz F."/>
            <person name="Roux S."/>
            <person name="Paez-Espino D."/>
            <person name="Jungbluth S."/>
            <person name="Walsh D.A."/>
            <person name="Denef V.J."/>
            <person name="McMahon K.D."/>
            <person name="Konstantinidis K.T."/>
            <person name="Eloe-Fadrosh E.A."/>
            <person name="Kyrpides N.C."/>
            <person name="Woyke T."/>
        </authorList>
    </citation>
    <scope>NUCLEOTIDE SEQUENCE</scope>
    <source>
        <strain evidence="1">GVMAG-M-3300023179-103</strain>
    </source>
</reference>
<proteinExistence type="predicted"/>
<accession>A0A6C0DYY9</accession>
<dbReference type="AlphaFoldDB" id="A0A6C0DYY9"/>
<name>A0A6C0DYY9_9ZZZZ</name>
<dbReference type="EMBL" id="MN739703">
    <property type="protein sequence ID" value="QHT22107.1"/>
    <property type="molecule type" value="Genomic_DNA"/>
</dbReference>
<dbReference type="Gene3D" id="3.90.79.10">
    <property type="entry name" value="Nucleoside Triphosphate Pyrophosphohydrolase"/>
    <property type="match status" value="1"/>
</dbReference>
<protein>
    <submittedName>
        <fullName evidence="1">Uncharacterized protein</fullName>
    </submittedName>
</protein>
<sequence>MFSFNTPQHVIINDRYPAQVIDCPPPRHFTPGIISRMYLIKDIDNIYISGREHDVNEIIKIIENNKTHIKWDDDQYYFDAIINGIGSSQTTKLTHPKIVRKIYGKTSACITDIGNSSNEISITGKEYVVDKIFQLLIRENFKPDKKDDSDFFNAFLNAESSVKSTAITSITPKKIYSGSGTTIFLKKDDKYYLVLIKELKTDLWEAFGGKIDRKKMDELKNAIKETYEESRRVFDIINDHSFLSVDVKTPQNDLYKNYIIVIEYLDFEKIKKMFVENIVSYILADERRKKEDNESYYETSAINFVEYKNLQDMIKENKNKCASLDGNIVIGNRTIEVMKEIFKQHHNISRTPIHKCKSHHNKIIITNN</sequence>
<organism evidence="1">
    <name type="scientific">viral metagenome</name>
    <dbReference type="NCBI Taxonomy" id="1070528"/>
    <lineage>
        <taxon>unclassified sequences</taxon>
        <taxon>metagenomes</taxon>
        <taxon>organismal metagenomes</taxon>
    </lineage>
</organism>